<dbReference type="Pfam" id="PF13692">
    <property type="entry name" value="Glyco_trans_1_4"/>
    <property type="match status" value="1"/>
</dbReference>
<dbReference type="Proteomes" id="UP001355206">
    <property type="component" value="Unassembled WGS sequence"/>
</dbReference>
<keyword evidence="3" id="KW-1185">Reference proteome</keyword>
<evidence type="ECO:0000313" key="2">
    <source>
        <dbReference type="EMBL" id="MEE7493286.1"/>
    </source>
</evidence>
<dbReference type="SUPFAM" id="SSF53756">
    <property type="entry name" value="UDP-Glycosyltransferase/glycogen phosphorylase"/>
    <property type="match status" value="1"/>
</dbReference>
<gene>
    <name evidence="2" type="ORF">MOTC310_23630</name>
</gene>
<dbReference type="Gene3D" id="3.40.50.2000">
    <property type="entry name" value="Glycogen Phosphorylase B"/>
    <property type="match status" value="1"/>
</dbReference>
<protein>
    <recommendedName>
        <fullName evidence="4">Glycosyltransferase</fullName>
    </recommendedName>
</protein>
<feature type="region of interest" description="Disordered" evidence="1">
    <location>
        <begin position="428"/>
        <end position="448"/>
    </location>
</feature>
<reference evidence="2 3" key="1">
    <citation type="journal article" date="2012" name="Genet. Mol. Biol.">
        <title>Analysis of 16S rRNA and mxaF genes revealing insights into Methylobacterium niche-specific plant association.</title>
        <authorList>
            <person name="Dourado M.N."/>
            <person name="Andreote F.D."/>
            <person name="Dini-Andreote F."/>
            <person name="Conti R."/>
            <person name="Araujo J.M."/>
            <person name="Araujo W.L."/>
        </authorList>
    </citation>
    <scope>NUCLEOTIDE SEQUENCE [LARGE SCALE GENOMIC DNA]</scope>
    <source>
        <strain evidence="2 3">TC3-10</strain>
    </source>
</reference>
<comment type="caution">
    <text evidence="2">The sequence shown here is derived from an EMBL/GenBank/DDBJ whole genome shotgun (WGS) entry which is preliminary data.</text>
</comment>
<evidence type="ECO:0008006" key="4">
    <source>
        <dbReference type="Google" id="ProtNLM"/>
    </source>
</evidence>
<evidence type="ECO:0000256" key="1">
    <source>
        <dbReference type="SAM" id="MobiDB-lite"/>
    </source>
</evidence>
<sequence>MTTLDRPTVLVVTPMPAAPVSAGNRRRLLALCEVLQRSGFAIDFAYLQHEDQIYRRFGNHPPTDAAGMDAIFDRVFYIPAAAQIPLKTWAGGFTIDAWCPPELDEFVAWYFKRNPDTCAIVVNYVFLSRCLDAVPDGVLRVIDTHDRFADRHLQYRPFRAEPNFFFTDRASEAVGLSRADMILAIQSAEADYFRGLVDRDVYLLPPVFAERAKFRAPRRLTRFGFIGHGNDPNLFSISRFAHGWAASWKPNLPVLVIAGEICGSLNGLDLPGVELAGYVDAVETFYAGVDAVVAPMLMGSGLKMKVAEALSLGRPVIGTRIAFEGFDTDYPAHRLDGVADTVAAIRRLHDDPDGLATLTAACAELLARYNAKATACEVAWLNAIPRRSARRVAPSAARAPDVSTTVGAGIIVREERSLRSLPTADEDGGVLVATENPSPATAREAGYPSERRRWFVSPELDGSLQSAGPAPALHGGPVSLSPEWIHRRSLPQPAREAIAGSLGDAQADWTADGCLIGYEADGLTVVTCVPSFLVGRSRATAAFLIGDGERARELRLTSTAALARSPGLAFAATRGALTPVPASLTFELLEIDGSASPIPAARKTPSGLKAVLFLSDDLMGLIRLAPARNTHLEVH</sequence>
<name>A0ABU7TV04_9HYPH</name>
<organism evidence="2 3">
    <name type="scientific">Methylobacterium oryzae</name>
    <dbReference type="NCBI Taxonomy" id="334852"/>
    <lineage>
        <taxon>Bacteria</taxon>
        <taxon>Pseudomonadati</taxon>
        <taxon>Pseudomonadota</taxon>
        <taxon>Alphaproteobacteria</taxon>
        <taxon>Hyphomicrobiales</taxon>
        <taxon>Methylobacteriaceae</taxon>
        <taxon>Methylobacterium</taxon>
    </lineage>
</organism>
<proteinExistence type="predicted"/>
<dbReference type="EMBL" id="MLCA01000013">
    <property type="protein sequence ID" value="MEE7493286.1"/>
    <property type="molecule type" value="Genomic_DNA"/>
</dbReference>
<evidence type="ECO:0000313" key="3">
    <source>
        <dbReference type="Proteomes" id="UP001355206"/>
    </source>
</evidence>
<accession>A0ABU7TV04</accession>